<evidence type="ECO:0000256" key="2">
    <source>
        <dbReference type="ARBA" id="ARBA00023015"/>
    </source>
</evidence>
<organism evidence="8 9">
    <name type="scientific">Aspergillus pseudocaelatus</name>
    <dbReference type="NCBI Taxonomy" id="1825620"/>
    <lineage>
        <taxon>Eukaryota</taxon>
        <taxon>Fungi</taxon>
        <taxon>Dikarya</taxon>
        <taxon>Ascomycota</taxon>
        <taxon>Pezizomycotina</taxon>
        <taxon>Eurotiomycetes</taxon>
        <taxon>Eurotiomycetidae</taxon>
        <taxon>Eurotiales</taxon>
        <taxon>Aspergillaceae</taxon>
        <taxon>Aspergillus</taxon>
        <taxon>Aspergillus subgen. Circumdati</taxon>
    </lineage>
</organism>
<dbReference type="PROSITE" id="PS00463">
    <property type="entry name" value="ZN2_CY6_FUNGAL_1"/>
    <property type="match status" value="1"/>
</dbReference>
<evidence type="ECO:0000259" key="7">
    <source>
        <dbReference type="PROSITE" id="PS50048"/>
    </source>
</evidence>
<feature type="region of interest" description="Disordered" evidence="6">
    <location>
        <begin position="99"/>
        <end position="134"/>
    </location>
</feature>
<sequence length="667" mass="74689">MSRKLASRSTHGCWTCRLRKKKCDENHPSCFRCTSLQLACDGYGPRPYWMDRGDLQREQARYKTQIIAQIKAGMRESELPGTSHNVEHGLETLVSGAIATSNHPPARPAQEPLLQSGPVHQCNLQPPGTDGDLHTSSEPIWSEALNNAAFSTELFCNQTIRMSSYNQSSSDTSQTLAASISPVTEDNHVRGSIDVSRSNSSSEASLDSMDLLCNPILSEYCSSELSEYSSEADWSFCARRTSRSGSTDLVSQPAGLSNSILHGDVDDILFMYYFDHVFYMHCPFYFPSNRQGRGWLLSILKRVNSAYHAALALSEYHHSTSTQHGSAYPVRTGAGHYDLALQELQTSLPRSSAWTGNLDLTHSVEVLTTILHLLFYESCSGGKHNWQIHLGGANALLQSLVQAQMGSAIARKDQTKEQRDRAIPHPDTSITFLLGFFVHMHIVTCASTRSSQFLISDHKVLLETGEVNLADLIGCSNWVMIAIFEISSLDKWKKEEEDAHRLSLIELTKRARQIEERLLSRLASIELDLSKRASVDTHLRPEFIKTEITRIFALSAITYLHVVISGPYPDIPDIKRSVSKTIDALRSLPDPKLLQHVVWPYCISGCLAADEQQKVFRELVSLPRITHGTCLEALGLMEECWRLRKSESSNHDWASIMKRRGQYILLI</sequence>
<gene>
    <name evidence="8" type="ORF">BDV36DRAFT_293770</name>
</gene>
<evidence type="ECO:0000256" key="3">
    <source>
        <dbReference type="ARBA" id="ARBA00023125"/>
    </source>
</evidence>
<dbReference type="PANTHER" id="PTHR37534">
    <property type="entry name" value="TRANSCRIPTIONAL ACTIVATOR PROTEIN UGA3"/>
    <property type="match status" value="1"/>
</dbReference>
<evidence type="ECO:0000256" key="4">
    <source>
        <dbReference type="ARBA" id="ARBA00023163"/>
    </source>
</evidence>
<dbReference type="InterPro" id="IPR001138">
    <property type="entry name" value="Zn2Cys6_DnaBD"/>
</dbReference>
<proteinExistence type="predicted"/>
<keyword evidence="3" id="KW-0238">DNA-binding</keyword>
<dbReference type="InterPro" id="IPR021858">
    <property type="entry name" value="Fun_TF"/>
</dbReference>
<dbReference type="SUPFAM" id="SSF57701">
    <property type="entry name" value="Zn2/Cys6 DNA-binding domain"/>
    <property type="match status" value="1"/>
</dbReference>
<keyword evidence="2" id="KW-0805">Transcription regulation</keyword>
<evidence type="ECO:0000313" key="8">
    <source>
        <dbReference type="EMBL" id="KAE8419878.1"/>
    </source>
</evidence>
<feature type="domain" description="Zn(2)-C6 fungal-type" evidence="7">
    <location>
        <begin position="12"/>
        <end position="40"/>
    </location>
</feature>
<dbReference type="CDD" id="cd00067">
    <property type="entry name" value="GAL4"/>
    <property type="match status" value="1"/>
</dbReference>
<dbReference type="Gene3D" id="4.10.240.10">
    <property type="entry name" value="Zn(2)-C6 fungal-type DNA-binding domain"/>
    <property type="match status" value="1"/>
</dbReference>
<evidence type="ECO:0000256" key="5">
    <source>
        <dbReference type="ARBA" id="ARBA00023242"/>
    </source>
</evidence>
<reference evidence="8 9" key="1">
    <citation type="submission" date="2019-04" db="EMBL/GenBank/DDBJ databases">
        <authorList>
            <consortium name="DOE Joint Genome Institute"/>
            <person name="Mondo S."/>
            <person name="Kjaerbolling I."/>
            <person name="Vesth T."/>
            <person name="Frisvad J.C."/>
            <person name="Nybo J.L."/>
            <person name="Theobald S."/>
            <person name="Kildgaard S."/>
            <person name="Isbrandt T."/>
            <person name="Kuo A."/>
            <person name="Sato A."/>
            <person name="Lyhne E.K."/>
            <person name="Kogle M.E."/>
            <person name="Wiebenga A."/>
            <person name="Kun R.S."/>
            <person name="Lubbers R.J."/>
            <person name="Makela M.R."/>
            <person name="Barry K."/>
            <person name="Chovatia M."/>
            <person name="Clum A."/>
            <person name="Daum C."/>
            <person name="Haridas S."/>
            <person name="He G."/>
            <person name="LaButti K."/>
            <person name="Lipzen A."/>
            <person name="Riley R."/>
            <person name="Salamov A."/>
            <person name="Simmons B.A."/>
            <person name="Magnuson J.K."/>
            <person name="Henrissat B."/>
            <person name="Mortensen U.H."/>
            <person name="Larsen T.O."/>
            <person name="Devries R.P."/>
            <person name="Grigoriev I.V."/>
            <person name="Machida M."/>
            <person name="Baker S.E."/>
            <person name="Andersen M.R."/>
            <person name="Cantor M.N."/>
            <person name="Hua S.X."/>
        </authorList>
    </citation>
    <scope>NUCLEOTIDE SEQUENCE [LARGE SCALE GENOMIC DNA]</scope>
    <source>
        <strain evidence="8 9">CBS 117616</strain>
    </source>
</reference>
<comment type="subcellular location">
    <subcellularLocation>
        <location evidence="1">Nucleus</location>
    </subcellularLocation>
</comment>
<accession>A0ABQ6WS04</accession>
<name>A0ABQ6WS04_9EURO</name>
<dbReference type="PANTHER" id="PTHR37534:SF26">
    <property type="entry name" value="TRANSCRIPTION FACTOR, PUTATIVE-RELATED"/>
    <property type="match status" value="1"/>
</dbReference>
<evidence type="ECO:0000313" key="9">
    <source>
        <dbReference type="Proteomes" id="UP000325395"/>
    </source>
</evidence>
<keyword evidence="4" id="KW-0804">Transcription</keyword>
<protein>
    <submittedName>
        <fullName evidence="8">Fungal-specific transcription factor domain-containing protein</fullName>
    </submittedName>
</protein>
<dbReference type="SMART" id="SM00066">
    <property type="entry name" value="GAL4"/>
    <property type="match status" value="1"/>
</dbReference>
<dbReference type="InterPro" id="IPR036864">
    <property type="entry name" value="Zn2-C6_fun-type_DNA-bd_sf"/>
</dbReference>
<dbReference type="EMBL" id="ML735713">
    <property type="protein sequence ID" value="KAE8419878.1"/>
    <property type="molecule type" value="Genomic_DNA"/>
</dbReference>
<dbReference type="Pfam" id="PF11951">
    <property type="entry name" value="Fungal_trans_2"/>
    <property type="match status" value="1"/>
</dbReference>
<dbReference type="Pfam" id="PF00172">
    <property type="entry name" value="Zn_clus"/>
    <property type="match status" value="1"/>
</dbReference>
<evidence type="ECO:0000256" key="1">
    <source>
        <dbReference type="ARBA" id="ARBA00004123"/>
    </source>
</evidence>
<dbReference type="Proteomes" id="UP000325395">
    <property type="component" value="Unassembled WGS sequence"/>
</dbReference>
<dbReference type="PROSITE" id="PS50048">
    <property type="entry name" value="ZN2_CY6_FUNGAL_2"/>
    <property type="match status" value="1"/>
</dbReference>
<keyword evidence="9" id="KW-1185">Reference proteome</keyword>
<evidence type="ECO:0000256" key="6">
    <source>
        <dbReference type="SAM" id="MobiDB-lite"/>
    </source>
</evidence>
<keyword evidence="5" id="KW-0539">Nucleus</keyword>